<dbReference type="RefSeq" id="WP_031176451.1">
    <property type="nucleotide sequence ID" value="NZ_BNEJ01000012.1"/>
</dbReference>
<protein>
    <submittedName>
        <fullName evidence="1">Uncharacterized protein</fullName>
    </submittedName>
</protein>
<dbReference type="Proteomes" id="UP000298111">
    <property type="component" value="Unassembled WGS sequence"/>
</dbReference>
<name>A0A6C1CCG3_9ACTN</name>
<organism evidence="1 2">
    <name type="scientific">Streptomyces albus</name>
    <dbReference type="NCBI Taxonomy" id="1888"/>
    <lineage>
        <taxon>Bacteria</taxon>
        <taxon>Bacillati</taxon>
        <taxon>Actinomycetota</taxon>
        <taxon>Actinomycetes</taxon>
        <taxon>Kitasatosporales</taxon>
        <taxon>Streptomycetaceae</taxon>
        <taxon>Streptomyces</taxon>
    </lineage>
</organism>
<dbReference type="GeneID" id="75179425"/>
<dbReference type="AlphaFoldDB" id="A0A6C1CCG3"/>
<evidence type="ECO:0000313" key="1">
    <source>
        <dbReference type="EMBL" id="TGG84198.1"/>
    </source>
</evidence>
<accession>A0A6C1CCG3</accession>
<evidence type="ECO:0000313" key="2">
    <source>
        <dbReference type="Proteomes" id="UP000298111"/>
    </source>
</evidence>
<reference evidence="1 2" key="1">
    <citation type="submission" date="2018-10" db="EMBL/GenBank/DDBJ databases">
        <title>Isolation of pseudouridimycin from Streptomyces albus DSM 40763.</title>
        <authorList>
            <person name="Rosenqvist P."/>
            <person name="Metsae-Ketelae M."/>
            <person name="Virta P."/>
        </authorList>
    </citation>
    <scope>NUCLEOTIDE SEQUENCE [LARGE SCALE GENOMIC DNA]</scope>
    <source>
        <strain evidence="1 2">DSM 40763</strain>
    </source>
</reference>
<gene>
    <name evidence="1" type="ORF">D8771_13290</name>
</gene>
<dbReference type="EMBL" id="RCIY01000048">
    <property type="protein sequence ID" value="TGG84198.1"/>
    <property type="molecule type" value="Genomic_DNA"/>
</dbReference>
<proteinExistence type="predicted"/>
<comment type="caution">
    <text evidence="1">The sequence shown here is derived from an EMBL/GenBank/DDBJ whole genome shotgun (WGS) entry which is preliminary data.</text>
</comment>
<sequence>MFPVICLTVCQSAAVLAFLAGRIAPGGFHAVMAFLAGLGAVLAVWRHWTVTAEVCAVCTAVHAWRWWSRGGGDGIRRRLKCWARRFEGTRRASPSHA</sequence>